<accession>A0ABQ8TKU3</accession>
<dbReference type="InterPro" id="IPR036691">
    <property type="entry name" value="Endo/exonu/phosph_ase_sf"/>
</dbReference>
<organism evidence="1 2">
    <name type="scientific">Periplaneta americana</name>
    <name type="common">American cockroach</name>
    <name type="synonym">Blatta americana</name>
    <dbReference type="NCBI Taxonomy" id="6978"/>
    <lineage>
        <taxon>Eukaryota</taxon>
        <taxon>Metazoa</taxon>
        <taxon>Ecdysozoa</taxon>
        <taxon>Arthropoda</taxon>
        <taxon>Hexapoda</taxon>
        <taxon>Insecta</taxon>
        <taxon>Pterygota</taxon>
        <taxon>Neoptera</taxon>
        <taxon>Polyneoptera</taxon>
        <taxon>Dictyoptera</taxon>
        <taxon>Blattodea</taxon>
        <taxon>Blattoidea</taxon>
        <taxon>Blattidae</taxon>
        <taxon>Blattinae</taxon>
        <taxon>Periplaneta</taxon>
    </lineage>
</organism>
<reference evidence="1 2" key="1">
    <citation type="journal article" date="2022" name="Allergy">
        <title>Genome assembly and annotation of Periplaneta americana reveal a comprehensive cockroach allergen profile.</title>
        <authorList>
            <person name="Wang L."/>
            <person name="Xiong Q."/>
            <person name="Saelim N."/>
            <person name="Wang L."/>
            <person name="Nong W."/>
            <person name="Wan A.T."/>
            <person name="Shi M."/>
            <person name="Liu X."/>
            <person name="Cao Q."/>
            <person name="Hui J.H.L."/>
            <person name="Sookrung N."/>
            <person name="Leung T.F."/>
            <person name="Tungtrongchitr A."/>
            <person name="Tsui S.K.W."/>
        </authorList>
    </citation>
    <scope>NUCLEOTIDE SEQUENCE [LARGE SCALE GENOMIC DNA]</scope>
    <source>
        <strain evidence="1">PWHHKU_190912</strain>
    </source>
</reference>
<sequence>MQLKPDQVDTIQLNSRERCIYLKVISPGLYDKLLQTYDTPSDFRYESGETTKVTVSAADTQTTTVRCFNLPPEVPHHVLSNYGSVLDIRDERWSTQYLLPLNNGVKAIRMELKQSIPTSLKIANYDVNFSHPGQEVNLQNLDFLGPRYNYICNVGDEQRGTTIVYRHGINVVSSEMHPSGRLTSLLTDMNTLYVNVYLHSGTNRKREREDFFTNQMPFYLRHRFHKIMLAGDFNCVLTAKDQKPEYHPSPALQRMCQDLNLIDLWEVVHGNADGFTYFRNNSASRLDRWYTNKGCQVDVQNIPNTSVPFSDHYCVIVSCRADYTTPPYGRSYWKLNSRLLHDEQAATEFKELCNSLHTRTQKSNKDAFQAWTSIYKPAIQSFFKWKGIEQARARRSTLDFIIL</sequence>
<gene>
    <name evidence="1" type="ORF">ANN_13146</name>
</gene>
<evidence type="ECO:0000313" key="2">
    <source>
        <dbReference type="Proteomes" id="UP001148838"/>
    </source>
</evidence>
<evidence type="ECO:0008006" key="3">
    <source>
        <dbReference type="Google" id="ProtNLM"/>
    </source>
</evidence>
<proteinExistence type="predicted"/>
<protein>
    <recommendedName>
        <fullName evidence="3">Endonuclease/exonuclease/phosphatase domain-containing protein</fullName>
    </recommendedName>
</protein>
<name>A0ABQ8TKU3_PERAM</name>
<comment type="caution">
    <text evidence="1">The sequence shown here is derived from an EMBL/GenBank/DDBJ whole genome shotgun (WGS) entry which is preliminary data.</text>
</comment>
<dbReference type="SUPFAM" id="SSF56219">
    <property type="entry name" value="DNase I-like"/>
    <property type="match status" value="1"/>
</dbReference>
<dbReference type="Proteomes" id="UP001148838">
    <property type="component" value="Unassembled WGS sequence"/>
</dbReference>
<evidence type="ECO:0000313" key="1">
    <source>
        <dbReference type="EMBL" id="KAJ4446450.1"/>
    </source>
</evidence>
<keyword evidence="2" id="KW-1185">Reference proteome</keyword>
<dbReference type="Gene3D" id="3.60.10.10">
    <property type="entry name" value="Endonuclease/exonuclease/phosphatase"/>
    <property type="match status" value="1"/>
</dbReference>
<dbReference type="EMBL" id="JAJSOF020000009">
    <property type="protein sequence ID" value="KAJ4446450.1"/>
    <property type="molecule type" value="Genomic_DNA"/>
</dbReference>